<dbReference type="OrthoDB" id="2142724at2759"/>
<evidence type="ECO:0000313" key="2">
    <source>
        <dbReference type="EMBL" id="KAF9506372.1"/>
    </source>
</evidence>
<dbReference type="AlphaFoldDB" id="A0A9P6AIW1"/>
<name>A0A9P6AIW1_9AGAM</name>
<dbReference type="InterPro" id="IPR036397">
    <property type="entry name" value="RNaseH_sf"/>
</dbReference>
<proteinExistence type="predicted"/>
<accession>A0A9P6AIW1</accession>
<evidence type="ECO:0000313" key="3">
    <source>
        <dbReference type="Proteomes" id="UP000886523"/>
    </source>
</evidence>
<reference evidence="2" key="1">
    <citation type="journal article" date="2020" name="Nat. Commun.">
        <title>Large-scale genome sequencing of mycorrhizal fungi provides insights into the early evolution of symbiotic traits.</title>
        <authorList>
            <person name="Miyauchi S."/>
            <person name="Kiss E."/>
            <person name="Kuo A."/>
            <person name="Drula E."/>
            <person name="Kohler A."/>
            <person name="Sanchez-Garcia M."/>
            <person name="Morin E."/>
            <person name="Andreopoulos B."/>
            <person name="Barry K.W."/>
            <person name="Bonito G."/>
            <person name="Buee M."/>
            <person name="Carver A."/>
            <person name="Chen C."/>
            <person name="Cichocki N."/>
            <person name="Clum A."/>
            <person name="Culley D."/>
            <person name="Crous P.W."/>
            <person name="Fauchery L."/>
            <person name="Girlanda M."/>
            <person name="Hayes R.D."/>
            <person name="Keri Z."/>
            <person name="LaButti K."/>
            <person name="Lipzen A."/>
            <person name="Lombard V."/>
            <person name="Magnuson J."/>
            <person name="Maillard F."/>
            <person name="Murat C."/>
            <person name="Nolan M."/>
            <person name="Ohm R.A."/>
            <person name="Pangilinan J."/>
            <person name="Pereira M.F."/>
            <person name="Perotto S."/>
            <person name="Peter M."/>
            <person name="Pfister S."/>
            <person name="Riley R."/>
            <person name="Sitrit Y."/>
            <person name="Stielow J.B."/>
            <person name="Szollosi G."/>
            <person name="Zifcakova L."/>
            <person name="Stursova M."/>
            <person name="Spatafora J.W."/>
            <person name="Tedersoo L."/>
            <person name="Vaario L.M."/>
            <person name="Yamada A."/>
            <person name="Yan M."/>
            <person name="Wang P."/>
            <person name="Xu J."/>
            <person name="Bruns T."/>
            <person name="Baldrian P."/>
            <person name="Vilgalys R."/>
            <person name="Dunand C."/>
            <person name="Henrissat B."/>
            <person name="Grigoriev I.V."/>
            <person name="Hibbett D."/>
            <person name="Nagy L.G."/>
            <person name="Martin F.M."/>
        </authorList>
    </citation>
    <scope>NUCLEOTIDE SEQUENCE</scope>
    <source>
        <strain evidence="2">UP504</strain>
    </source>
</reference>
<feature type="domain" description="Tc1-like transposase DDE" evidence="1">
    <location>
        <begin position="5"/>
        <end position="57"/>
    </location>
</feature>
<dbReference type="Gene3D" id="3.30.420.10">
    <property type="entry name" value="Ribonuclease H-like superfamily/Ribonuclease H"/>
    <property type="match status" value="1"/>
</dbReference>
<feature type="non-terminal residue" evidence="2">
    <location>
        <position position="1"/>
    </location>
</feature>
<dbReference type="GO" id="GO:0003676">
    <property type="term" value="F:nucleic acid binding"/>
    <property type="evidence" value="ECO:0007669"/>
    <property type="project" value="InterPro"/>
</dbReference>
<feature type="non-terminal residue" evidence="2">
    <location>
        <position position="57"/>
    </location>
</feature>
<protein>
    <recommendedName>
        <fullName evidence="1">Tc1-like transposase DDE domain-containing protein</fullName>
    </recommendedName>
</protein>
<sequence length="57" mass="6606">GILHLKIVQGSFNHTLFTEFIKGLLDQMLPFPEPNSVIVMDNFRIHKSDEIVEMIHD</sequence>
<organism evidence="2 3">
    <name type="scientific">Hydnum rufescens UP504</name>
    <dbReference type="NCBI Taxonomy" id="1448309"/>
    <lineage>
        <taxon>Eukaryota</taxon>
        <taxon>Fungi</taxon>
        <taxon>Dikarya</taxon>
        <taxon>Basidiomycota</taxon>
        <taxon>Agaricomycotina</taxon>
        <taxon>Agaricomycetes</taxon>
        <taxon>Cantharellales</taxon>
        <taxon>Hydnaceae</taxon>
        <taxon>Hydnum</taxon>
    </lineage>
</organism>
<keyword evidence="3" id="KW-1185">Reference proteome</keyword>
<dbReference type="EMBL" id="MU129113">
    <property type="protein sequence ID" value="KAF9506372.1"/>
    <property type="molecule type" value="Genomic_DNA"/>
</dbReference>
<evidence type="ECO:0000259" key="1">
    <source>
        <dbReference type="Pfam" id="PF13358"/>
    </source>
</evidence>
<dbReference type="Proteomes" id="UP000886523">
    <property type="component" value="Unassembled WGS sequence"/>
</dbReference>
<dbReference type="InterPro" id="IPR038717">
    <property type="entry name" value="Tc1-like_DDE_dom"/>
</dbReference>
<gene>
    <name evidence="2" type="ORF">BS47DRAFT_1274517</name>
</gene>
<dbReference type="Pfam" id="PF13358">
    <property type="entry name" value="DDE_3"/>
    <property type="match status" value="1"/>
</dbReference>
<comment type="caution">
    <text evidence="2">The sequence shown here is derived from an EMBL/GenBank/DDBJ whole genome shotgun (WGS) entry which is preliminary data.</text>
</comment>